<accession>A0A645HUG9</accession>
<gene>
    <name evidence="1" type="ORF">SDC9_190235</name>
</gene>
<protein>
    <submittedName>
        <fullName evidence="1">Uncharacterized protein</fullName>
    </submittedName>
</protein>
<evidence type="ECO:0000313" key="1">
    <source>
        <dbReference type="EMBL" id="MPN42678.1"/>
    </source>
</evidence>
<dbReference type="EMBL" id="VSSQ01100579">
    <property type="protein sequence ID" value="MPN42678.1"/>
    <property type="molecule type" value="Genomic_DNA"/>
</dbReference>
<reference evidence="1" key="1">
    <citation type="submission" date="2019-08" db="EMBL/GenBank/DDBJ databases">
        <authorList>
            <person name="Kucharzyk K."/>
            <person name="Murdoch R.W."/>
            <person name="Higgins S."/>
            <person name="Loffler F."/>
        </authorList>
    </citation>
    <scope>NUCLEOTIDE SEQUENCE</scope>
</reference>
<proteinExistence type="predicted"/>
<dbReference type="AlphaFoldDB" id="A0A645HUG9"/>
<name>A0A645HUG9_9ZZZZ</name>
<sequence>MQAKLRCTKRHKPLHRFTELLARHAVLCLTRIAHDGIAEQKLAAGVKAQAYRLGDAAVPGKKIDMCDIIQIDQHTHLTRKLIFSRRRFI</sequence>
<organism evidence="1">
    <name type="scientific">bioreactor metagenome</name>
    <dbReference type="NCBI Taxonomy" id="1076179"/>
    <lineage>
        <taxon>unclassified sequences</taxon>
        <taxon>metagenomes</taxon>
        <taxon>ecological metagenomes</taxon>
    </lineage>
</organism>
<comment type="caution">
    <text evidence="1">The sequence shown here is derived from an EMBL/GenBank/DDBJ whole genome shotgun (WGS) entry which is preliminary data.</text>
</comment>